<dbReference type="EC" id="2.1.1.195" evidence="5"/>
<comment type="catalytic activity">
    <reaction evidence="5">
        <text>Co-precorrin-5B + S-adenosyl-L-methionine = Co-precorrin-6A + S-adenosyl-L-homocysteine</text>
        <dbReference type="Rhea" id="RHEA:26285"/>
        <dbReference type="ChEBI" id="CHEBI:57856"/>
        <dbReference type="ChEBI" id="CHEBI:59789"/>
        <dbReference type="ChEBI" id="CHEBI:60063"/>
        <dbReference type="ChEBI" id="CHEBI:60064"/>
        <dbReference type="EC" id="2.1.1.195"/>
    </reaction>
</comment>
<comment type="caution">
    <text evidence="6">The sequence shown here is derived from an EMBL/GenBank/DDBJ whole genome shotgun (WGS) entry which is preliminary data.</text>
</comment>
<dbReference type="UniPathway" id="UPA00148">
    <property type="reaction ID" value="UER00227"/>
</dbReference>
<dbReference type="PANTHER" id="PTHR35863:SF1">
    <property type="entry name" value="COBALT-PRECORRIN-5B C(1)-METHYLTRANSFERASE"/>
    <property type="match status" value="1"/>
</dbReference>
<keyword evidence="1 5" id="KW-0169">Cobalamin biosynthesis</keyword>
<dbReference type="InterPro" id="IPR003723">
    <property type="entry name" value="Precorrin-6x_reduct"/>
</dbReference>
<gene>
    <name evidence="5" type="primary">cbiD</name>
    <name evidence="6" type="ORF">JCM15093_491</name>
</gene>
<evidence type="ECO:0000313" key="7">
    <source>
        <dbReference type="Proteomes" id="UP000027601"/>
    </source>
</evidence>
<dbReference type="GO" id="GO:0043780">
    <property type="term" value="F:cobalt-precorrin-5B C1-methyltransferase activity"/>
    <property type="evidence" value="ECO:0007669"/>
    <property type="project" value="RHEA"/>
</dbReference>
<dbReference type="SUPFAM" id="SSF111342">
    <property type="entry name" value="CbiD-like"/>
    <property type="match status" value="1"/>
</dbReference>
<dbReference type="Pfam" id="PF01888">
    <property type="entry name" value="CbiD"/>
    <property type="match status" value="1"/>
</dbReference>
<dbReference type="NCBIfam" id="NF000849">
    <property type="entry name" value="PRK00075.1-1"/>
    <property type="match status" value="1"/>
</dbReference>
<dbReference type="GO" id="GO:0019251">
    <property type="term" value="P:anaerobic cobalamin biosynthetic process"/>
    <property type="evidence" value="ECO:0007669"/>
    <property type="project" value="UniProtKB-UniRule"/>
</dbReference>
<dbReference type="eggNOG" id="COG1903">
    <property type="taxonomic scope" value="Bacteria"/>
</dbReference>
<comment type="similarity">
    <text evidence="5">Belongs to the CbiD family.</text>
</comment>
<dbReference type="Proteomes" id="UP000027601">
    <property type="component" value="Unassembled WGS sequence"/>
</dbReference>
<evidence type="ECO:0000256" key="4">
    <source>
        <dbReference type="ARBA" id="ARBA00022691"/>
    </source>
</evidence>
<dbReference type="InterPro" id="IPR002748">
    <property type="entry name" value="CbiD"/>
</dbReference>
<proteinExistence type="inferred from homology"/>
<keyword evidence="2 5" id="KW-0489">Methyltransferase</keyword>
<reference evidence="6 7" key="1">
    <citation type="journal article" date="2015" name="Microbes Environ.">
        <title>Distribution and evolution of nitrogen fixation genes in the phylum bacteroidetes.</title>
        <authorList>
            <person name="Inoue J."/>
            <person name="Oshima K."/>
            <person name="Suda W."/>
            <person name="Sakamoto M."/>
            <person name="Iino T."/>
            <person name="Noda S."/>
            <person name="Hongoh Y."/>
            <person name="Hattori M."/>
            <person name="Ohkuma M."/>
        </authorList>
    </citation>
    <scope>NUCLEOTIDE SEQUENCE [LARGE SCALE GENOMIC DNA]</scope>
    <source>
        <strain evidence="6 7">JCM 15093</strain>
    </source>
</reference>
<dbReference type="PANTHER" id="PTHR35863">
    <property type="entry name" value="COBALT-PRECORRIN-5B C(1)-METHYLTRANSFERASE"/>
    <property type="match status" value="1"/>
</dbReference>
<keyword evidence="7" id="KW-1185">Reference proteome</keyword>
<dbReference type="Gene3D" id="3.30.2110.10">
    <property type="entry name" value="CbiD-like"/>
    <property type="match status" value="1"/>
</dbReference>
<dbReference type="GO" id="GO:0016994">
    <property type="term" value="F:precorrin-6A reductase activity"/>
    <property type="evidence" value="ECO:0007669"/>
    <property type="project" value="InterPro"/>
</dbReference>
<comment type="function">
    <text evidence="5">Catalyzes the methylation of C-1 in cobalt-precorrin-5B to form cobalt-precorrin-6A.</text>
</comment>
<sequence>MLAFCKEHDIRLLVDAAHPFAENLHCTVADVSGELDIPVVRYERQYPPRDNDLVWCNDYQDAMQQMEAAGVDRLLALTGVQTIGKLAPFWQKHLCWFRVLDREESLQLAVKQGFPAERVLFYQPGGDEGEVLNQLHPQAIITKESGASGGFNEKIEAARQAGVKVFVVKRPELSPDFRLVDGPHGLRRTVEQLLPGFYPLRTGYTTGSCATAASVAALKRWLGEAVAHVSIFLPDGESISIQAEARLLSDYSAMGCVVKDAGDDPDITNGTEIWSTVEYRPSAGKLEICIQGGQGVGRVTLPGLGLEVGGAAINQTPRRMIEENLRYHLRQQGITTGTITVTIAVPQGEELAKKTFNPRLGIEGGISIIGTSGIVKPFSSEAFVNSIRKQVEMVQALKVERLVINSGAKSEKYVRKLYPHLPSQAFVHYGNFIGETIRVAHEVGLSRVTMGIMIGKAVKLAEGSLDTHSKHSTMNKLFLQDMAQQAGCSTDAVAAIDSITLARELWSLFHADDHKRFFTLLLQACHLHADVLLPQGELTILLLTEEGDVY</sequence>
<dbReference type="PROSITE" id="PS51014">
    <property type="entry name" value="COBK_CBIJ"/>
    <property type="match status" value="1"/>
</dbReference>
<dbReference type="NCBIfam" id="TIGR00312">
    <property type="entry name" value="cbiD"/>
    <property type="match status" value="1"/>
</dbReference>
<organism evidence="6 7">
    <name type="scientific">Bacteroides graminisolvens DSM 19988 = JCM 15093</name>
    <dbReference type="NCBI Taxonomy" id="1121097"/>
    <lineage>
        <taxon>Bacteria</taxon>
        <taxon>Pseudomonadati</taxon>
        <taxon>Bacteroidota</taxon>
        <taxon>Bacteroidia</taxon>
        <taxon>Bacteroidales</taxon>
        <taxon>Bacteroidaceae</taxon>
        <taxon>Bacteroides</taxon>
    </lineage>
</organism>
<accession>A0A069D5B3</accession>
<protein>
    <recommendedName>
        <fullName evidence="5">Cobalt-precorrin-5B C(1)-methyltransferase</fullName>
        <ecNumber evidence="5">2.1.1.195</ecNumber>
    </recommendedName>
    <alternativeName>
        <fullName evidence="5">Cobalt-precorrin-6A synthase</fullName>
    </alternativeName>
</protein>
<dbReference type="eggNOG" id="COG2099">
    <property type="taxonomic scope" value="Bacteria"/>
</dbReference>
<keyword evidence="4 5" id="KW-0949">S-adenosyl-L-methionine</keyword>
<dbReference type="HAMAP" id="MF_00787">
    <property type="entry name" value="CbiD"/>
    <property type="match status" value="1"/>
</dbReference>
<dbReference type="EMBL" id="BAJS01000002">
    <property type="protein sequence ID" value="GAK35399.1"/>
    <property type="molecule type" value="Genomic_DNA"/>
</dbReference>
<keyword evidence="3 5" id="KW-0808">Transferase</keyword>
<evidence type="ECO:0000256" key="3">
    <source>
        <dbReference type="ARBA" id="ARBA00022679"/>
    </source>
</evidence>
<dbReference type="GO" id="GO:0032259">
    <property type="term" value="P:methylation"/>
    <property type="evidence" value="ECO:0007669"/>
    <property type="project" value="UniProtKB-KW"/>
</dbReference>
<comment type="pathway">
    <text evidence="5">Cofactor biosynthesis; adenosylcobalamin biosynthesis; cob(II)yrinate a,c-diamide from sirohydrochlorin (anaerobic route): step 6/10.</text>
</comment>
<dbReference type="Pfam" id="PF02571">
    <property type="entry name" value="CbiJ"/>
    <property type="match status" value="1"/>
</dbReference>
<dbReference type="STRING" id="1121097.GCA_000428125_01137"/>
<name>A0A069D5B3_9BACE</name>
<evidence type="ECO:0000256" key="2">
    <source>
        <dbReference type="ARBA" id="ARBA00022603"/>
    </source>
</evidence>
<evidence type="ECO:0000256" key="5">
    <source>
        <dbReference type="HAMAP-Rule" id="MF_00787"/>
    </source>
</evidence>
<evidence type="ECO:0000313" key="6">
    <source>
        <dbReference type="EMBL" id="GAK35399.1"/>
    </source>
</evidence>
<dbReference type="InterPro" id="IPR036074">
    <property type="entry name" value="CbiD_sf"/>
</dbReference>
<evidence type="ECO:0000256" key="1">
    <source>
        <dbReference type="ARBA" id="ARBA00022573"/>
    </source>
</evidence>
<dbReference type="AlphaFoldDB" id="A0A069D5B3"/>